<dbReference type="AlphaFoldDB" id="A0A127VKR7"/>
<reference evidence="1 2" key="1">
    <citation type="submission" date="2016-03" db="EMBL/GenBank/DDBJ databases">
        <title>Complete genome sequence of Pedobacter cryoconitis PAMC 27485.</title>
        <authorList>
            <person name="Lee J."/>
            <person name="Kim O.-S."/>
        </authorList>
    </citation>
    <scope>NUCLEOTIDE SEQUENCE [LARGE SCALE GENOMIC DNA]</scope>
    <source>
        <strain evidence="1 2">PAMC 27485</strain>
    </source>
</reference>
<keyword evidence="2" id="KW-1185">Reference proteome</keyword>
<dbReference type="RefSeq" id="WP_068406867.1">
    <property type="nucleotide sequence ID" value="NZ_CP014504.1"/>
</dbReference>
<proteinExistence type="predicted"/>
<organism evidence="1 2">
    <name type="scientific">Pedobacter cryoconitis</name>
    <dbReference type="NCBI Taxonomy" id="188932"/>
    <lineage>
        <taxon>Bacteria</taxon>
        <taxon>Pseudomonadati</taxon>
        <taxon>Bacteroidota</taxon>
        <taxon>Sphingobacteriia</taxon>
        <taxon>Sphingobacteriales</taxon>
        <taxon>Sphingobacteriaceae</taxon>
        <taxon>Pedobacter</taxon>
    </lineage>
</organism>
<dbReference type="KEGG" id="pcm:AY601_5059"/>
<dbReference type="EMBL" id="CP014504">
    <property type="protein sequence ID" value="AMQ01872.1"/>
    <property type="molecule type" value="Genomic_DNA"/>
</dbReference>
<accession>A0A127VKR7</accession>
<sequence length="134" mass="15659">MDQTPINAAAIDSEDQSVLNQFFSETNDKGYFTKAEFMEYTNRLSCSERESLKRVFELTSKSYKLTHLSSYSSDADSIECGRIKCKFKLPNAKVKIHLLYHHDMYHFLLCYQENIHQGWWPLEDLISILTFDAS</sequence>
<evidence type="ECO:0000313" key="1">
    <source>
        <dbReference type="EMBL" id="AMQ01872.1"/>
    </source>
</evidence>
<gene>
    <name evidence="1" type="ORF">AY601_5059</name>
</gene>
<name>A0A127VKR7_9SPHI</name>
<dbReference type="Proteomes" id="UP000071561">
    <property type="component" value="Chromosome"/>
</dbReference>
<protein>
    <submittedName>
        <fullName evidence="1">Uncharacterized protein</fullName>
    </submittedName>
</protein>
<dbReference type="PATRIC" id="fig|188932.3.peg.5248"/>
<evidence type="ECO:0000313" key="2">
    <source>
        <dbReference type="Proteomes" id="UP000071561"/>
    </source>
</evidence>